<evidence type="ECO:0000313" key="9">
    <source>
        <dbReference type="EMBL" id="QIN81004.1"/>
    </source>
</evidence>
<evidence type="ECO:0000256" key="3">
    <source>
        <dbReference type="ARBA" id="ARBA00022989"/>
    </source>
</evidence>
<feature type="transmembrane region" description="Helical" evidence="6">
    <location>
        <begin position="257"/>
        <end position="279"/>
    </location>
</feature>
<feature type="domain" description="NADH-Ubiquinone oxidoreductase (complex I) chain 5 N-terminal" evidence="8">
    <location>
        <begin position="64"/>
        <end position="105"/>
    </location>
</feature>
<organism evidence="9 10">
    <name type="scientific">Rubrobacter marinus</name>
    <dbReference type="NCBI Taxonomy" id="2653852"/>
    <lineage>
        <taxon>Bacteria</taxon>
        <taxon>Bacillati</taxon>
        <taxon>Actinomycetota</taxon>
        <taxon>Rubrobacteria</taxon>
        <taxon>Rubrobacterales</taxon>
        <taxon>Rubrobacteraceae</taxon>
        <taxon>Rubrobacter</taxon>
    </lineage>
</organism>
<evidence type="ECO:0000256" key="4">
    <source>
        <dbReference type="ARBA" id="ARBA00023136"/>
    </source>
</evidence>
<dbReference type="GO" id="GO:0008137">
    <property type="term" value="F:NADH dehydrogenase (ubiquinone) activity"/>
    <property type="evidence" value="ECO:0007669"/>
    <property type="project" value="InterPro"/>
</dbReference>
<dbReference type="RefSeq" id="WP_166398717.1">
    <property type="nucleotide sequence ID" value="NZ_CP045122.1"/>
</dbReference>
<reference evidence="9 10" key="1">
    <citation type="submission" date="2019-10" db="EMBL/GenBank/DDBJ databases">
        <title>Rubrobacter sp nov SCSIO 52915 isolated from a deep-sea sediment in the South China Sea.</title>
        <authorList>
            <person name="Chen R.W."/>
        </authorList>
    </citation>
    <scope>NUCLEOTIDE SEQUENCE [LARGE SCALE GENOMIC DNA]</scope>
    <source>
        <strain evidence="9 10">SCSIO 52915</strain>
        <plasmid evidence="9 10">unnamed1</plasmid>
    </source>
</reference>
<evidence type="ECO:0000259" key="8">
    <source>
        <dbReference type="Pfam" id="PF00662"/>
    </source>
</evidence>
<comment type="subcellular location">
    <subcellularLocation>
        <location evidence="1">Endomembrane system</location>
        <topology evidence="1">Multi-pass membrane protein</topology>
    </subcellularLocation>
    <subcellularLocation>
        <location evidence="5">Membrane</location>
        <topology evidence="5">Multi-pass membrane protein</topology>
    </subcellularLocation>
</comment>
<keyword evidence="4 6" id="KW-0472">Membrane</keyword>
<feature type="transmembrane region" description="Helical" evidence="6">
    <location>
        <begin position="230"/>
        <end position="251"/>
    </location>
</feature>
<dbReference type="PANTHER" id="PTHR42829:SF2">
    <property type="entry name" value="NADH-UBIQUINONE OXIDOREDUCTASE CHAIN 5"/>
    <property type="match status" value="1"/>
</dbReference>
<dbReference type="Pfam" id="PF00361">
    <property type="entry name" value="Proton_antipo_M"/>
    <property type="match status" value="1"/>
</dbReference>
<dbReference type="Gene3D" id="1.20.5.2700">
    <property type="match status" value="1"/>
</dbReference>
<feature type="transmembrane region" description="Helical" evidence="6">
    <location>
        <begin position="586"/>
        <end position="606"/>
    </location>
</feature>
<feature type="transmembrane region" description="Helical" evidence="6">
    <location>
        <begin position="295"/>
        <end position="316"/>
    </location>
</feature>
<evidence type="ECO:0000256" key="1">
    <source>
        <dbReference type="ARBA" id="ARBA00004127"/>
    </source>
</evidence>
<dbReference type="KEGG" id="rmar:GBA65_21390"/>
<keyword evidence="9" id="KW-0614">Plasmid</keyword>
<evidence type="ECO:0000256" key="6">
    <source>
        <dbReference type="SAM" id="Phobius"/>
    </source>
</evidence>
<evidence type="ECO:0000256" key="2">
    <source>
        <dbReference type="ARBA" id="ARBA00022692"/>
    </source>
</evidence>
<dbReference type="InterPro" id="IPR003945">
    <property type="entry name" value="NU5C-like"/>
</dbReference>
<name>A0A6G8Q3C8_9ACTN</name>
<keyword evidence="2 5" id="KW-0812">Transmembrane</keyword>
<dbReference type="Proteomes" id="UP000502706">
    <property type="component" value="Plasmid unnamed1"/>
</dbReference>
<dbReference type="EMBL" id="CP045122">
    <property type="protein sequence ID" value="QIN81004.1"/>
    <property type="molecule type" value="Genomic_DNA"/>
</dbReference>
<evidence type="ECO:0000256" key="5">
    <source>
        <dbReference type="RuleBase" id="RU000320"/>
    </source>
</evidence>
<gene>
    <name evidence="9" type="ORF">GBA65_21390</name>
</gene>
<dbReference type="Pfam" id="PF00662">
    <property type="entry name" value="Proton_antipo_N"/>
    <property type="match status" value="1"/>
</dbReference>
<feature type="transmembrane region" description="Helical" evidence="6">
    <location>
        <begin position="189"/>
        <end position="209"/>
    </location>
</feature>
<feature type="transmembrane region" description="Helical" evidence="6">
    <location>
        <begin position="465"/>
        <end position="483"/>
    </location>
</feature>
<keyword evidence="10" id="KW-1185">Reference proteome</keyword>
<dbReference type="GO" id="GO:0042773">
    <property type="term" value="P:ATP synthesis coupled electron transport"/>
    <property type="evidence" value="ECO:0007669"/>
    <property type="project" value="InterPro"/>
</dbReference>
<keyword evidence="3 6" id="KW-1133">Transmembrane helix</keyword>
<dbReference type="InterPro" id="IPR001516">
    <property type="entry name" value="Proton_antipo_N"/>
</dbReference>
<accession>A0A6G8Q3C8</accession>
<dbReference type="GO" id="GO:0012505">
    <property type="term" value="C:endomembrane system"/>
    <property type="evidence" value="ECO:0007669"/>
    <property type="project" value="UniProtKB-SubCell"/>
</dbReference>
<feature type="transmembrane region" description="Helical" evidence="6">
    <location>
        <begin position="128"/>
        <end position="146"/>
    </location>
</feature>
<feature type="transmembrane region" description="Helical" evidence="6">
    <location>
        <begin position="388"/>
        <end position="409"/>
    </location>
</feature>
<dbReference type="InterPro" id="IPR001750">
    <property type="entry name" value="ND/Mrp_TM"/>
</dbReference>
<feature type="transmembrane region" description="Helical" evidence="6">
    <location>
        <begin position="354"/>
        <end position="376"/>
    </location>
</feature>
<feature type="transmembrane region" description="Helical" evidence="6">
    <location>
        <begin position="72"/>
        <end position="92"/>
    </location>
</feature>
<feature type="transmembrane region" description="Helical" evidence="6">
    <location>
        <begin position="430"/>
        <end position="453"/>
    </location>
</feature>
<feature type="transmembrane region" description="Helical" evidence="6">
    <location>
        <begin position="158"/>
        <end position="177"/>
    </location>
</feature>
<sequence length="607" mass="61091">MTIAALTILGPLAAAALILVLRRVAPALAVAGTGVSLAGALLTLVRVAGGARYEAVLPGLPEMPLRLVVEPLTAVLAALVAVVSFFVMVYAVGYTTGEGGKVRFFSVMSLFAAAMQTLVIAGDWVLLLAAWEVIGFASFLLIGFDFERAGVGRAALRAFLYTRSADLGLYVAIFVLISRTGTSEVSATLGAGGAAAVAAGLLLLLAAMGKSAQTPFHGWLLDAMAGPTPVSALLHSATLVAAGAVLLIRAFPLLPPTVLVVAGVAGGLTALVTGLTALAQRDLKRLLAASTASQYGLMLLAVGAGSPVAALFHLLAHAATKSSLFLGAGVFQHAAAGSTDLADLEGVGRAHRRVFLAFVVAGLALVGVPPLSGFFSKDAILAASFASPAAWILAPLALAGTLLTGLYVARALRLLWRGTEEAGSVAGIGWMGAGLAVLAALSATLGLALPLVADLLGAPAPEETLLVGAAGLVAALVGLALGWRIPGFRLLGPLLGPSERGFRTGGGFDGLVARPALSAARALDLFDRGVHAVVFGVARAGLALASASRVADERGLDGVIRALVRGARSLGGRARRLQSGLVHRELLLAAAGGALILVFLAVGVIGL</sequence>
<dbReference type="PANTHER" id="PTHR42829">
    <property type="entry name" value="NADH-UBIQUINONE OXIDOREDUCTASE CHAIN 5"/>
    <property type="match status" value="1"/>
</dbReference>
<dbReference type="GO" id="GO:0016020">
    <property type="term" value="C:membrane"/>
    <property type="evidence" value="ECO:0007669"/>
    <property type="project" value="UniProtKB-SubCell"/>
</dbReference>
<dbReference type="GO" id="GO:0015990">
    <property type="term" value="P:electron transport coupled proton transport"/>
    <property type="evidence" value="ECO:0007669"/>
    <property type="project" value="TreeGrafter"/>
</dbReference>
<evidence type="ECO:0000259" key="7">
    <source>
        <dbReference type="Pfam" id="PF00361"/>
    </source>
</evidence>
<dbReference type="GO" id="GO:0003954">
    <property type="term" value="F:NADH dehydrogenase activity"/>
    <property type="evidence" value="ECO:0007669"/>
    <property type="project" value="TreeGrafter"/>
</dbReference>
<proteinExistence type="predicted"/>
<evidence type="ECO:0000313" key="10">
    <source>
        <dbReference type="Proteomes" id="UP000502706"/>
    </source>
</evidence>
<protein>
    <submittedName>
        <fullName evidence="9">NADH-quinone oxidoreductase subunit L</fullName>
    </submittedName>
</protein>
<geneLocation type="plasmid" evidence="9 10">
    <name>unnamed1</name>
</geneLocation>
<dbReference type="AlphaFoldDB" id="A0A6G8Q3C8"/>
<dbReference type="PRINTS" id="PR01434">
    <property type="entry name" value="NADHDHGNASE5"/>
</dbReference>
<feature type="domain" description="NADH:quinone oxidoreductase/Mrp antiporter transmembrane" evidence="7">
    <location>
        <begin position="121"/>
        <end position="394"/>
    </location>
</feature>